<keyword evidence="10" id="KW-1185">Reference proteome</keyword>
<sequence>MIEYLTAIEKIPVEGFVLRTLVVGIEIFILGRYLPRRAGGPFSAYDFAFFWMMGGLAASPLYEAKISFIPTFIAAATIYALHYSLSSWATRSRTFAKILTGEPTVLIANGKIIRENMAKSLLPLEILLSELRTVNVFNLNEVEYAILETSGHVSVIKKGGHSPATAQDLQIAATAKPSPLVVINDGHLIEENLVTLGYTPDSFRFFFNQQCPLPPADIYLATLDSAGTLYYSEMSYGQKS</sequence>
<protein>
    <submittedName>
        <fullName evidence="9">Uncharacterized membrane protein YcaP, DUF421 family</fullName>
    </submittedName>
</protein>
<dbReference type="Proteomes" id="UP000192738">
    <property type="component" value="Unassembled WGS sequence"/>
</dbReference>
<evidence type="ECO:0000256" key="4">
    <source>
        <dbReference type="ARBA" id="ARBA00022692"/>
    </source>
</evidence>
<dbReference type="STRING" id="112901.SAMN04488500_14017"/>
<accession>A0A1W2F2L8</accession>
<evidence type="ECO:0000259" key="8">
    <source>
        <dbReference type="Pfam" id="PF04239"/>
    </source>
</evidence>
<proteinExistence type="inferred from homology"/>
<name>A0A1W2F2L8_9FIRM</name>
<dbReference type="EMBL" id="FWXI01000040">
    <property type="protein sequence ID" value="SMD16174.1"/>
    <property type="molecule type" value="Genomic_DNA"/>
</dbReference>
<evidence type="ECO:0000256" key="7">
    <source>
        <dbReference type="SAM" id="Phobius"/>
    </source>
</evidence>
<feature type="transmembrane region" description="Helical" evidence="7">
    <location>
        <begin position="42"/>
        <end position="62"/>
    </location>
</feature>
<dbReference type="InterPro" id="IPR007353">
    <property type="entry name" value="DUF421"/>
</dbReference>
<comment type="similarity">
    <text evidence="2">Belongs to the UPF0702 family.</text>
</comment>
<evidence type="ECO:0000313" key="10">
    <source>
        <dbReference type="Proteomes" id="UP000192738"/>
    </source>
</evidence>
<evidence type="ECO:0000256" key="3">
    <source>
        <dbReference type="ARBA" id="ARBA00022475"/>
    </source>
</evidence>
<evidence type="ECO:0000313" key="9">
    <source>
        <dbReference type="EMBL" id="SMD16174.1"/>
    </source>
</evidence>
<keyword evidence="5 7" id="KW-1133">Transmembrane helix</keyword>
<evidence type="ECO:0000256" key="1">
    <source>
        <dbReference type="ARBA" id="ARBA00004651"/>
    </source>
</evidence>
<gene>
    <name evidence="9" type="ORF">SAMN04488500_14017</name>
</gene>
<dbReference type="Pfam" id="PF04239">
    <property type="entry name" value="DUF421"/>
    <property type="match status" value="1"/>
</dbReference>
<feature type="transmembrane region" description="Helical" evidence="7">
    <location>
        <begin position="16"/>
        <end position="35"/>
    </location>
</feature>
<dbReference type="PANTHER" id="PTHR34582:SF6">
    <property type="entry name" value="UPF0702 TRANSMEMBRANE PROTEIN YCAP"/>
    <property type="match status" value="1"/>
</dbReference>
<evidence type="ECO:0000256" key="6">
    <source>
        <dbReference type="ARBA" id="ARBA00023136"/>
    </source>
</evidence>
<dbReference type="RefSeq" id="WP_084578471.1">
    <property type="nucleotide sequence ID" value="NZ_CP155572.1"/>
</dbReference>
<dbReference type="OrthoDB" id="9778331at2"/>
<comment type="subcellular location">
    <subcellularLocation>
        <location evidence="1">Cell membrane</location>
        <topology evidence="1">Multi-pass membrane protein</topology>
    </subcellularLocation>
</comment>
<dbReference type="PANTHER" id="PTHR34582">
    <property type="entry name" value="UPF0702 TRANSMEMBRANE PROTEIN YCAP"/>
    <property type="match status" value="1"/>
</dbReference>
<evidence type="ECO:0000256" key="2">
    <source>
        <dbReference type="ARBA" id="ARBA00006448"/>
    </source>
</evidence>
<organism evidence="9 10">
    <name type="scientific">Sporomusa malonica</name>
    <dbReference type="NCBI Taxonomy" id="112901"/>
    <lineage>
        <taxon>Bacteria</taxon>
        <taxon>Bacillati</taxon>
        <taxon>Bacillota</taxon>
        <taxon>Negativicutes</taxon>
        <taxon>Selenomonadales</taxon>
        <taxon>Sporomusaceae</taxon>
        <taxon>Sporomusa</taxon>
    </lineage>
</organism>
<keyword evidence="6 7" id="KW-0472">Membrane</keyword>
<evidence type="ECO:0000256" key="5">
    <source>
        <dbReference type="ARBA" id="ARBA00022989"/>
    </source>
</evidence>
<feature type="transmembrane region" description="Helical" evidence="7">
    <location>
        <begin position="68"/>
        <end position="85"/>
    </location>
</feature>
<keyword evidence="3" id="KW-1003">Cell membrane</keyword>
<reference evidence="9 10" key="1">
    <citation type="submission" date="2017-04" db="EMBL/GenBank/DDBJ databases">
        <authorList>
            <person name="Afonso C.L."/>
            <person name="Miller P.J."/>
            <person name="Scott M.A."/>
            <person name="Spackman E."/>
            <person name="Goraichik I."/>
            <person name="Dimitrov K.M."/>
            <person name="Suarez D.L."/>
            <person name="Swayne D.E."/>
        </authorList>
    </citation>
    <scope>NUCLEOTIDE SEQUENCE [LARGE SCALE GENOMIC DNA]</scope>
    <source>
        <strain evidence="9 10">DSM 5090</strain>
    </source>
</reference>
<dbReference type="GO" id="GO:0005886">
    <property type="term" value="C:plasma membrane"/>
    <property type="evidence" value="ECO:0007669"/>
    <property type="project" value="UniProtKB-SubCell"/>
</dbReference>
<dbReference type="Gene3D" id="3.30.240.20">
    <property type="entry name" value="bsu07140 like domains"/>
    <property type="match status" value="2"/>
</dbReference>
<dbReference type="InterPro" id="IPR023090">
    <property type="entry name" value="UPF0702_alpha/beta_dom_sf"/>
</dbReference>
<keyword evidence="4 7" id="KW-0812">Transmembrane</keyword>
<feature type="domain" description="YetF C-terminal" evidence="8">
    <location>
        <begin position="91"/>
        <end position="211"/>
    </location>
</feature>
<dbReference type="AlphaFoldDB" id="A0A1W2F2L8"/>